<dbReference type="PROSITE" id="PS00678">
    <property type="entry name" value="WD_REPEATS_1"/>
    <property type="match status" value="1"/>
</dbReference>
<dbReference type="RefSeq" id="WP_073275288.1">
    <property type="nucleotide sequence ID" value="NZ_FRAC01000010.1"/>
</dbReference>
<dbReference type="InterPro" id="IPR001680">
    <property type="entry name" value="WD40_rpt"/>
</dbReference>
<keyword evidence="5" id="KW-1185">Reference proteome</keyword>
<evidence type="ECO:0000313" key="5">
    <source>
        <dbReference type="Proteomes" id="UP000184386"/>
    </source>
</evidence>
<evidence type="ECO:0000256" key="3">
    <source>
        <dbReference type="PROSITE-ProRule" id="PRU00221"/>
    </source>
</evidence>
<dbReference type="SUPFAM" id="SSF50978">
    <property type="entry name" value="WD40 repeat-like"/>
    <property type="match status" value="2"/>
</dbReference>
<dbReference type="PANTHER" id="PTHR14604:SF4">
    <property type="entry name" value="F-BOX DOMAIN-CONTAINING PROTEIN"/>
    <property type="match status" value="1"/>
</dbReference>
<dbReference type="PROSITE" id="PS50082">
    <property type="entry name" value="WD_REPEATS_2"/>
    <property type="match status" value="3"/>
</dbReference>
<accession>A0A1M6QN36</accession>
<dbReference type="InterPro" id="IPR015943">
    <property type="entry name" value="WD40/YVTN_repeat-like_dom_sf"/>
</dbReference>
<evidence type="ECO:0000313" key="4">
    <source>
        <dbReference type="EMBL" id="SHK21578.1"/>
    </source>
</evidence>
<dbReference type="Proteomes" id="UP000184386">
    <property type="component" value="Unassembled WGS sequence"/>
</dbReference>
<dbReference type="Gene3D" id="2.130.10.10">
    <property type="entry name" value="YVTN repeat-like/Quinoprotein amine dehydrogenase"/>
    <property type="match status" value="3"/>
</dbReference>
<dbReference type="Pfam" id="PF00400">
    <property type="entry name" value="WD40"/>
    <property type="match status" value="3"/>
</dbReference>
<name>A0A1M6QN36_9FIRM</name>
<protein>
    <submittedName>
        <fullName evidence="4">WD40 repeat</fullName>
    </submittedName>
</protein>
<dbReference type="PROSITE" id="PS50294">
    <property type="entry name" value="WD_REPEATS_REGION"/>
    <property type="match status" value="1"/>
</dbReference>
<dbReference type="SMART" id="SM00320">
    <property type="entry name" value="WD40"/>
    <property type="match status" value="7"/>
</dbReference>
<dbReference type="PANTHER" id="PTHR14604">
    <property type="entry name" value="WD40 REPEAT PF20"/>
    <property type="match status" value="1"/>
</dbReference>
<sequence>MKTISNCYKENGIGGLYDFIQDQIYEMYEMYDELYAEQSEEDEAEINVDIPDYLTDFEAFLAENYNALSNYPQTLINALYHSSLLKYPEIIDWFEELKKESMSKPIELLWSFPKEFNSYYIRKGHDDFAKGLIYIGENRFATSSEDGKLKVWAFQPTEWKNFSLRLVREMKAHEGYPVNNLAYHTEKKWIASCGDDNTVRLWDSETFEMITEFSGHTDYVSNVIFRDNLLFSASRDKRIGVWDINTLQNITFLEGHSDWIDAMSISPDKKSLFSVALNNQLIEWDIEHFTIKHLVNEGGKNVYLDMPGETISITLEADNCIGHRSSPHCANWASGNKLYTSLYEVIEWDCKNWDILRTFAYDTNNINCSIIKDSLLITFSKLIKIYHLETGELIKEYRNPEGREIRKAVISDDEQFMISSDDNGYITIWDWKEMLEGEYSYGIGADMHSFEVFYKDKEDDSGVAVSGGFVSEAGIWDLKSGILTGKIEGFKDALSGAVRIAKLHNRSSQVLCMHQKIVEMQSPFNPLDRIEIELPNAIFHPDIVVGTKNGIIFGTQCYQPYYFNLNNKEVRVFDENYSYANKFSISPDQRYALAHTYPQSFDHDGMPFQNPWKPVSSPIVLIDLEKEEPIGLFWCLSLSSLIKLHEKWEKIQDKLKKFKLNLFNLRIFRLTYPRTSAWSADSKLFAAGFNNGQIIICDAETKKRVKKIKLSKENCIVYLAWQKNGLLIAMLYDEDRIVEIDPKSGKILKSVKIQGNKVVFEESHQQGRYIIWSDNKMLGIFDTLKFEIIFVITTKVIIRSVRIENNKLLIGGDDGFLYGYNIEGIL</sequence>
<keyword evidence="1 3" id="KW-0853">WD repeat</keyword>
<dbReference type="EMBL" id="FRAC01000010">
    <property type="protein sequence ID" value="SHK21578.1"/>
    <property type="molecule type" value="Genomic_DNA"/>
</dbReference>
<dbReference type="InterPro" id="IPR019775">
    <property type="entry name" value="WD40_repeat_CS"/>
</dbReference>
<dbReference type="OrthoDB" id="89550at2"/>
<organism evidence="4 5">
    <name type="scientific">Anaerocolumna jejuensis DSM 15929</name>
    <dbReference type="NCBI Taxonomy" id="1121322"/>
    <lineage>
        <taxon>Bacteria</taxon>
        <taxon>Bacillati</taxon>
        <taxon>Bacillota</taxon>
        <taxon>Clostridia</taxon>
        <taxon>Lachnospirales</taxon>
        <taxon>Lachnospiraceae</taxon>
        <taxon>Anaerocolumna</taxon>
    </lineage>
</organism>
<gene>
    <name evidence="4" type="ORF">SAMN02745136_01950</name>
</gene>
<feature type="repeat" description="WD" evidence="3">
    <location>
        <begin position="178"/>
        <end position="212"/>
    </location>
</feature>
<evidence type="ECO:0000256" key="2">
    <source>
        <dbReference type="ARBA" id="ARBA00022737"/>
    </source>
</evidence>
<evidence type="ECO:0000256" key="1">
    <source>
        <dbReference type="ARBA" id="ARBA00022574"/>
    </source>
</evidence>
<feature type="repeat" description="WD" evidence="3">
    <location>
        <begin position="213"/>
        <end position="252"/>
    </location>
</feature>
<proteinExistence type="predicted"/>
<dbReference type="AlphaFoldDB" id="A0A1M6QN36"/>
<dbReference type="InterPro" id="IPR036322">
    <property type="entry name" value="WD40_repeat_dom_sf"/>
</dbReference>
<keyword evidence="2" id="KW-0677">Repeat</keyword>
<feature type="repeat" description="WD" evidence="3">
    <location>
        <begin position="253"/>
        <end position="287"/>
    </location>
</feature>
<dbReference type="InterPro" id="IPR050995">
    <property type="entry name" value="WD-F-box_domain-protein"/>
</dbReference>
<reference evidence="4 5" key="1">
    <citation type="submission" date="2016-11" db="EMBL/GenBank/DDBJ databases">
        <authorList>
            <person name="Jaros S."/>
            <person name="Januszkiewicz K."/>
            <person name="Wedrychowicz H."/>
        </authorList>
    </citation>
    <scope>NUCLEOTIDE SEQUENCE [LARGE SCALE GENOMIC DNA]</scope>
    <source>
        <strain evidence="4 5">DSM 15929</strain>
    </source>
</reference>
<dbReference type="CDD" id="cd00200">
    <property type="entry name" value="WD40"/>
    <property type="match status" value="1"/>
</dbReference>
<dbReference type="STRING" id="1121322.SAMN02745136_01950"/>